<dbReference type="EMBL" id="JAWDGP010000534">
    <property type="protein sequence ID" value="KAK3799793.1"/>
    <property type="molecule type" value="Genomic_DNA"/>
</dbReference>
<protein>
    <submittedName>
        <fullName evidence="2">Uncharacterized protein</fullName>
    </submittedName>
</protein>
<comment type="caution">
    <text evidence="2">The sequence shown here is derived from an EMBL/GenBank/DDBJ whole genome shotgun (WGS) entry which is preliminary data.</text>
</comment>
<feature type="region of interest" description="Disordered" evidence="1">
    <location>
        <begin position="1"/>
        <end position="52"/>
    </location>
</feature>
<dbReference type="Proteomes" id="UP001283361">
    <property type="component" value="Unassembled WGS sequence"/>
</dbReference>
<evidence type="ECO:0000313" key="3">
    <source>
        <dbReference type="Proteomes" id="UP001283361"/>
    </source>
</evidence>
<proteinExistence type="predicted"/>
<organism evidence="2 3">
    <name type="scientific">Elysia crispata</name>
    <name type="common">lettuce slug</name>
    <dbReference type="NCBI Taxonomy" id="231223"/>
    <lineage>
        <taxon>Eukaryota</taxon>
        <taxon>Metazoa</taxon>
        <taxon>Spiralia</taxon>
        <taxon>Lophotrochozoa</taxon>
        <taxon>Mollusca</taxon>
        <taxon>Gastropoda</taxon>
        <taxon>Heterobranchia</taxon>
        <taxon>Euthyneura</taxon>
        <taxon>Panpulmonata</taxon>
        <taxon>Sacoglossa</taxon>
        <taxon>Placobranchoidea</taxon>
        <taxon>Plakobranchidae</taxon>
        <taxon>Elysia</taxon>
    </lineage>
</organism>
<keyword evidence="3" id="KW-1185">Reference proteome</keyword>
<name>A0AAE1B520_9GAST</name>
<dbReference type="AlphaFoldDB" id="A0AAE1B520"/>
<gene>
    <name evidence="2" type="ORF">RRG08_048518</name>
</gene>
<sequence>MEEPEGKKVNRARGERNGERQSRKEEMEADRHVERWVGRGEEDGERRGITDKKAKENAIIKFGDDEEKEKNQCRSRSVYRMRGRGLKPTGVLFALLPSFKDRSVIV</sequence>
<reference evidence="2" key="1">
    <citation type="journal article" date="2023" name="G3 (Bethesda)">
        <title>A reference genome for the long-term kleptoplast-retaining sea slug Elysia crispata morphotype clarki.</title>
        <authorList>
            <person name="Eastman K.E."/>
            <person name="Pendleton A.L."/>
            <person name="Shaikh M.A."/>
            <person name="Suttiyut T."/>
            <person name="Ogas R."/>
            <person name="Tomko P."/>
            <person name="Gavelis G."/>
            <person name="Widhalm J.R."/>
            <person name="Wisecaver J.H."/>
        </authorList>
    </citation>
    <scope>NUCLEOTIDE SEQUENCE</scope>
    <source>
        <strain evidence="2">ECLA1</strain>
    </source>
</reference>
<evidence type="ECO:0000313" key="2">
    <source>
        <dbReference type="EMBL" id="KAK3799793.1"/>
    </source>
</evidence>
<accession>A0AAE1B520</accession>
<evidence type="ECO:0000256" key="1">
    <source>
        <dbReference type="SAM" id="MobiDB-lite"/>
    </source>
</evidence>